<organism evidence="1 2">
    <name type="scientific">Tulasnella calospora MUT 4182</name>
    <dbReference type="NCBI Taxonomy" id="1051891"/>
    <lineage>
        <taxon>Eukaryota</taxon>
        <taxon>Fungi</taxon>
        <taxon>Dikarya</taxon>
        <taxon>Basidiomycota</taxon>
        <taxon>Agaricomycotina</taxon>
        <taxon>Agaricomycetes</taxon>
        <taxon>Cantharellales</taxon>
        <taxon>Tulasnellaceae</taxon>
        <taxon>Tulasnella</taxon>
    </lineage>
</organism>
<sequence>MPYNLSKRDRRDLKTSMTDFEGANWYKSSAPSRNGIALVVPLARPIFIRVSHAKIPPA</sequence>
<keyword evidence="2" id="KW-1185">Reference proteome</keyword>
<dbReference type="HOGENOM" id="CLU_2980818_0_0_1"/>
<name>A0A0C3K7M2_9AGAM</name>
<proteinExistence type="predicted"/>
<accession>A0A0C3K7M2</accession>
<reference evidence="2" key="2">
    <citation type="submission" date="2015-01" db="EMBL/GenBank/DDBJ databases">
        <title>Evolutionary Origins and Diversification of the Mycorrhizal Mutualists.</title>
        <authorList>
            <consortium name="DOE Joint Genome Institute"/>
            <consortium name="Mycorrhizal Genomics Consortium"/>
            <person name="Kohler A."/>
            <person name="Kuo A."/>
            <person name="Nagy L.G."/>
            <person name="Floudas D."/>
            <person name="Copeland A."/>
            <person name="Barry K.W."/>
            <person name="Cichocki N."/>
            <person name="Veneault-Fourrey C."/>
            <person name="LaButti K."/>
            <person name="Lindquist E.A."/>
            <person name="Lipzen A."/>
            <person name="Lundell T."/>
            <person name="Morin E."/>
            <person name="Murat C."/>
            <person name="Riley R."/>
            <person name="Ohm R."/>
            <person name="Sun H."/>
            <person name="Tunlid A."/>
            <person name="Henrissat B."/>
            <person name="Grigoriev I.V."/>
            <person name="Hibbett D.S."/>
            <person name="Martin F."/>
        </authorList>
    </citation>
    <scope>NUCLEOTIDE SEQUENCE [LARGE SCALE GENOMIC DNA]</scope>
    <source>
        <strain evidence="2">MUT 4182</strain>
    </source>
</reference>
<evidence type="ECO:0000313" key="2">
    <source>
        <dbReference type="Proteomes" id="UP000054248"/>
    </source>
</evidence>
<dbReference type="AlphaFoldDB" id="A0A0C3K7M2"/>
<reference evidence="1 2" key="1">
    <citation type="submission" date="2014-04" db="EMBL/GenBank/DDBJ databases">
        <authorList>
            <consortium name="DOE Joint Genome Institute"/>
            <person name="Kuo A."/>
            <person name="Girlanda M."/>
            <person name="Perotto S."/>
            <person name="Kohler A."/>
            <person name="Nagy L.G."/>
            <person name="Floudas D."/>
            <person name="Copeland A."/>
            <person name="Barry K.W."/>
            <person name="Cichocki N."/>
            <person name="Veneault-Fourrey C."/>
            <person name="LaButti K."/>
            <person name="Lindquist E.A."/>
            <person name="Lipzen A."/>
            <person name="Lundell T."/>
            <person name="Morin E."/>
            <person name="Murat C."/>
            <person name="Sun H."/>
            <person name="Tunlid A."/>
            <person name="Henrissat B."/>
            <person name="Grigoriev I.V."/>
            <person name="Hibbett D.S."/>
            <person name="Martin F."/>
            <person name="Nordberg H.P."/>
            <person name="Cantor M.N."/>
            <person name="Hua S.X."/>
        </authorList>
    </citation>
    <scope>NUCLEOTIDE SEQUENCE [LARGE SCALE GENOMIC DNA]</scope>
    <source>
        <strain evidence="1 2">MUT 4182</strain>
    </source>
</reference>
<protein>
    <submittedName>
        <fullName evidence="1">Uncharacterized protein</fullName>
    </submittedName>
</protein>
<dbReference type="Proteomes" id="UP000054248">
    <property type="component" value="Unassembled WGS sequence"/>
</dbReference>
<dbReference type="EMBL" id="KN823392">
    <property type="protein sequence ID" value="KIO17368.1"/>
    <property type="molecule type" value="Genomic_DNA"/>
</dbReference>
<evidence type="ECO:0000313" key="1">
    <source>
        <dbReference type="EMBL" id="KIO17368.1"/>
    </source>
</evidence>
<gene>
    <name evidence="1" type="ORF">M407DRAFT_173171</name>
</gene>